<dbReference type="Pfam" id="PF09685">
    <property type="entry name" value="MamF_MmsF"/>
    <property type="match status" value="1"/>
</dbReference>
<reference evidence="6 7" key="1">
    <citation type="journal article" date="2003" name="Mol. Microbiol.">
        <title>Genome-based analysis of virulence genes in a non-biofilm-forming Staphylococcus epidermidis strain (ATCC 12228).</title>
        <authorList>
            <person name="Zhang Y.Q."/>
            <person name="Ren S.X."/>
            <person name="Li H.L."/>
            <person name="Wang Y.X."/>
            <person name="Fu G."/>
            <person name="Yang J."/>
            <person name="Qin Z.Q."/>
            <person name="Miao Y.G."/>
            <person name="Wang W.Y."/>
            <person name="Chen R.S."/>
            <person name="Shen Y."/>
            <person name="Chen Z."/>
            <person name="Yuan Z.H."/>
            <person name="Zhao G.P."/>
            <person name="Qu D."/>
            <person name="Danchin A."/>
            <person name="Wen Y.M."/>
        </authorList>
    </citation>
    <scope>NUCLEOTIDE SEQUENCE [LARGE SCALE GENOMIC DNA]</scope>
    <source>
        <strain evidence="7">ATCC 12228 / FDA PCI 1200</strain>
    </source>
</reference>
<keyword evidence="4 5" id="KW-0472">Membrane</keyword>
<dbReference type="Proteomes" id="UP000001411">
    <property type="component" value="Chromosome"/>
</dbReference>
<keyword evidence="2 5" id="KW-0812">Transmembrane</keyword>
<organism evidence="6 7">
    <name type="scientific">Staphylococcus epidermidis (strain ATCC 12228 / FDA PCI 1200)</name>
    <dbReference type="NCBI Taxonomy" id="176280"/>
    <lineage>
        <taxon>Bacteria</taxon>
        <taxon>Bacillati</taxon>
        <taxon>Bacillota</taxon>
        <taxon>Bacilli</taxon>
        <taxon>Bacillales</taxon>
        <taxon>Staphylococcaceae</taxon>
        <taxon>Staphylococcus</taxon>
    </lineage>
</organism>
<evidence type="ECO:0000256" key="1">
    <source>
        <dbReference type="ARBA" id="ARBA00004141"/>
    </source>
</evidence>
<proteinExistence type="predicted"/>
<dbReference type="InterPro" id="IPR019109">
    <property type="entry name" value="MamF_MmsF"/>
</dbReference>
<dbReference type="HOGENOM" id="CLU_155713_0_0_9"/>
<dbReference type="EMBL" id="AE015929">
    <property type="protein sequence ID" value="AAO05883.1"/>
    <property type="molecule type" value="Genomic_DNA"/>
</dbReference>
<feature type="transmembrane region" description="Helical" evidence="5">
    <location>
        <begin position="55"/>
        <end position="79"/>
    </location>
</feature>
<evidence type="ECO:0000256" key="5">
    <source>
        <dbReference type="SAM" id="Phobius"/>
    </source>
</evidence>
<gene>
    <name evidence="6" type="ordered locus">SE_2241</name>
</gene>
<keyword evidence="3 5" id="KW-1133">Transmembrane helix</keyword>
<dbReference type="KEGG" id="sep:SE_2241"/>
<name>A0A0H2VIB4_STAES</name>
<sequence length="119" mass="12806">MINCMENFDKSYHDKTGDVLGALSYLSVFFAPVLFPLIVWIVGQPPASTYSRNALFNHILSWVCLVLGLISFAAGLSLIDSTNGVAVLVIGVIIGGILLIASLVLFIINIVKGIKLLMI</sequence>
<dbReference type="OrthoDB" id="2328241at2"/>
<dbReference type="AlphaFoldDB" id="A0A0H2VIB4"/>
<evidence type="ECO:0008006" key="8">
    <source>
        <dbReference type="Google" id="ProtNLM"/>
    </source>
</evidence>
<feature type="transmembrane region" description="Helical" evidence="5">
    <location>
        <begin position="85"/>
        <end position="111"/>
    </location>
</feature>
<comment type="subcellular location">
    <subcellularLocation>
        <location evidence="1">Membrane</location>
        <topology evidence="1">Multi-pass membrane protein</topology>
    </subcellularLocation>
</comment>
<protein>
    <recommendedName>
        <fullName evidence="8">DUF4870 domain-containing protein</fullName>
    </recommendedName>
</protein>
<dbReference type="eggNOG" id="ENOG5032VBI">
    <property type="taxonomic scope" value="Bacteria"/>
</dbReference>
<evidence type="ECO:0000256" key="4">
    <source>
        <dbReference type="ARBA" id="ARBA00023136"/>
    </source>
</evidence>
<dbReference type="PATRIC" id="fig|176280.10.peg.2188"/>
<evidence type="ECO:0000256" key="2">
    <source>
        <dbReference type="ARBA" id="ARBA00022692"/>
    </source>
</evidence>
<feature type="transmembrane region" description="Helical" evidence="5">
    <location>
        <begin position="20"/>
        <end position="43"/>
    </location>
</feature>
<evidence type="ECO:0000256" key="3">
    <source>
        <dbReference type="ARBA" id="ARBA00022989"/>
    </source>
</evidence>
<evidence type="ECO:0000313" key="6">
    <source>
        <dbReference type="EMBL" id="AAO05883.1"/>
    </source>
</evidence>
<evidence type="ECO:0000313" key="7">
    <source>
        <dbReference type="Proteomes" id="UP000001411"/>
    </source>
</evidence>
<accession>A0A0H2VIB4</accession>